<dbReference type="PANTHER" id="PTHR10907">
    <property type="entry name" value="REGUCALCIN"/>
    <property type="match status" value="1"/>
</dbReference>
<keyword evidence="4" id="KW-0479">Metal-binding</keyword>
<proteinExistence type="inferred from homology"/>
<dbReference type="InterPro" id="IPR036388">
    <property type="entry name" value="WH-like_DNA-bd_sf"/>
</dbReference>
<evidence type="ECO:0000256" key="3">
    <source>
        <dbReference type="ARBA" id="ARBA00023163"/>
    </source>
</evidence>
<reference evidence="7 8" key="1">
    <citation type="submission" date="2019-08" db="EMBL/GenBank/DDBJ databases">
        <title>Aureimonas fodiniaquatilis sp. nov., isolated from a coal mine wastewater.</title>
        <authorList>
            <person name="Kim W."/>
        </authorList>
    </citation>
    <scope>NUCLEOTIDE SEQUENCE [LARGE SCALE GENOMIC DNA]</scope>
    <source>
        <strain evidence="7 8">CAU 1482</strain>
    </source>
</reference>
<evidence type="ECO:0000256" key="1">
    <source>
        <dbReference type="ARBA" id="ARBA00008853"/>
    </source>
</evidence>
<dbReference type="InterPro" id="IPR014757">
    <property type="entry name" value="Tscrpt_reg_IclR_C"/>
</dbReference>
<gene>
    <name evidence="7" type="ORF">FPY71_09775</name>
</gene>
<feature type="binding site" evidence="4">
    <location>
        <position position="382"/>
    </location>
    <ligand>
        <name>substrate</name>
    </ligand>
</feature>
<comment type="caution">
    <text evidence="7">The sequence shown here is derived from an EMBL/GenBank/DDBJ whole genome shotgun (WGS) entry which is preliminary data.</text>
</comment>
<evidence type="ECO:0000313" key="7">
    <source>
        <dbReference type="EMBL" id="KAA0970757.1"/>
    </source>
</evidence>
<dbReference type="Gene3D" id="3.30.450.40">
    <property type="match status" value="1"/>
</dbReference>
<dbReference type="PROSITE" id="PS51077">
    <property type="entry name" value="HTH_ICLR"/>
    <property type="match status" value="1"/>
</dbReference>
<comment type="cofactor">
    <cofactor evidence="4">
        <name>Zn(2+)</name>
        <dbReference type="ChEBI" id="CHEBI:29105"/>
    </cofactor>
    <text evidence="4">Binds 1 divalent metal cation per subunit.</text>
</comment>
<dbReference type="Pfam" id="PF08450">
    <property type="entry name" value="SGL"/>
    <property type="match status" value="1"/>
</dbReference>
<dbReference type="GO" id="GO:0006355">
    <property type="term" value="P:regulation of DNA-templated transcription"/>
    <property type="evidence" value="ECO:0007669"/>
    <property type="project" value="InterPro"/>
</dbReference>
<dbReference type="SMART" id="SM00346">
    <property type="entry name" value="HTH_ICLR"/>
    <property type="match status" value="1"/>
</dbReference>
<dbReference type="Pfam" id="PF09339">
    <property type="entry name" value="HTH_IclR"/>
    <property type="match status" value="1"/>
</dbReference>
<feature type="binding site" evidence="4">
    <location>
        <position position="400"/>
    </location>
    <ligand>
        <name>substrate</name>
    </ligand>
</feature>
<dbReference type="GO" id="GO:0003677">
    <property type="term" value="F:DNA binding"/>
    <property type="evidence" value="ECO:0007669"/>
    <property type="project" value="InterPro"/>
</dbReference>
<evidence type="ECO:0000313" key="8">
    <source>
        <dbReference type="Proteomes" id="UP000324738"/>
    </source>
</evidence>
<evidence type="ECO:0000259" key="6">
    <source>
        <dbReference type="PROSITE" id="PS51078"/>
    </source>
</evidence>
<dbReference type="EMBL" id="VTWH01000002">
    <property type="protein sequence ID" value="KAA0970757.1"/>
    <property type="molecule type" value="Genomic_DNA"/>
</dbReference>
<keyword evidence="4" id="KW-0862">Zinc</keyword>
<accession>A0A5B0DVA7</accession>
<dbReference type="Proteomes" id="UP000324738">
    <property type="component" value="Unassembled WGS sequence"/>
</dbReference>
<name>A0A5B0DVA7_9HYPH</name>
<keyword evidence="3" id="KW-0804">Transcription</keyword>
<dbReference type="OrthoDB" id="2633250at2"/>
<dbReference type="Gene3D" id="1.10.10.10">
    <property type="entry name" value="Winged helix-like DNA-binding domain superfamily/Winged helix DNA-binding domain"/>
    <property type="match status" value="1"/>
</dbReference>
<dbReference type="PANTHER" id="PTHR10907:SF47">
    <property type="entry name" value="REGUCALCIN"/>
    <property type="match status" value="1"/>
</dbReference>
<feature type="binding site" evidence="4">
    <location>
        <position position="380"/>
    </location>
    <ligand>
        <name>substrate</name>
    </ligand>
</feature>
<dbReference type="SUPFAM" id="SSF55781">
    <property type="entry name" value="GAF domain-like"/>
    <property type="match status" value="1"/>
</dbReference>
<dbReference type="PRINTS" id="PR01790">
    <property type="entry name" value="SMP30FAMILY"/>
</dbReference>
<protein>
    <submittedName>
        <fullName evidence="7">Helix-turn-helix domain-containing protein</fullName>
    </submittedName>
</protein>
<dbReference type="Gene3D" id="2.120.10.30">
    <property type="entry name" value="TolB, C-terminal domain"/>
    <property type="match status" value="1"/>
</dbReference>
<feature type="binding site" evidence="4">
    <location>
        <position position="428"/>
    </location>
    <ligand>
        <name>a divalent metal cation</name>
        <dbReference type="ChEBI" id="CHEBI:60240"/>
    </ligand>
</feature>
<evidence type="ECO:0000256" key="2">
    <source>
        <dbReference type="ARBA" id="ARBA00023015"/>
    </source>
</evidence>
<evidence type="ECO:0000259" key="5">
    <source>
        <dbReference type="PROSITE" id="PS51077"/>
    </source>
</evidence>
<comment type="similarity">
    <text evidence="1">Belongs to the SMP-30/CGR1 family.</text>
</comment>
<dbReference type="GO" id="GO:0005509">
    <property type="term" value="F:calcium ion binding"/>
    <property type="evidence" value="ECO:0007669"/>
    <property type="project" value="TreeGrafter"/>
</dbReference>
<dbReference type="RefSeq" id="WP_149300027.1">
    <property type="nucleotide sequence ID" value="NZ_VTWH01000002.1"/>
</dbReference>
<dbReference type="InterPro" id="IPR011042">
    <property type="entry name" value="6-blade_b-propeller_TolB-like"/>
</dbReference>
<dbReference type="GO" id="GO:0004341">
    <property type="term" value="F:gluconolactonase activity"/>
    <property type="evidence" value="ECO:0007669"/>
    <property type="project" value="TreeGrafter"/>
</dbReference>
<dbReference type="Pfam" id="PF01614">
    <property type="entry name" value="IclR_C"/>
    <property type="match status" value="1"/>
</dbReference>
<sequence length="571" mass="62086">MRKAKTSPDKAKVSDSPVAGTASLTKGLQVLLLLGEESQAMRFTDLANRLGLSKATLHRILSALARFDLVRYDSSEQVYVLGPRFLALAHSVWGNVDVRSVAASEMERLVIELQETVGLAQLDELNITIVDERETDAPLGVRFAVGRRDPAFCTAPGKIMLAYRDAEQRTELLNAIPFQAFTDKTLTDARAFEAELELCRARGYAISDQEQIAGVRSVAAPVFAPNGIATAAIFVSGPTVRLDMERLHIVGRDLMKVAHRITGNLGGTALHLDTPEAAAVPTRGVELLYETHALLGDSPYWSMRDQKFYWVDILHPSVSRMTLGGSDVETVALTELVGFVADRQAGGCVIATQSGVQGLHFESGALTAIADPGETRAFIRFNDGKCDRAGRLWAGTMSMDVAPEKGSLYSLDKNLRLKRMVSDVTISNGLAWSPDNRTMYFADSGKQTIYAYDFDFETGEISGRREFYNGSRLQGRPSGLTVDAEGAVWCAIWDGWSVIRLRPDGQLDRTITLPVPRPTSCSFVGEKLDILAITSARIRLSEASLKAAPLSGSIFAFTPGVSGLPEVPFHG</sequence>
<feature type="domain" description="IclR-ED" evidence="6">
    <location>
        <begin position="84"/>
        <end position="267"/>
    </location>
</feature>
<organism evidence="7 8">
    <name type="scientific">Aureimonas fodinaquatilis</name>
    <dbReference type="NCBI Taxonomy" id="2565783"/>
    <lineage>
        <taxon>Bacteria</taxon>
        <taxon>Pseudomonadati</taxon>
        <taxon>Pseudomonadota</taxon>
        <taxon>Alphaproteobacteria</taxon>
        <taxon>Hyphomicrobiales</taxon>
        <taxon>Aurantimonadaceae</taxon>
        <taxon>Aureimonas</taxon>
    </lineage>
</organism>
<dbReference type="GO" id="GO:0019853">
    <property type="term" value="P:L-ascorbic acid biosynthetic process"/>
    <property type="evidence" value="ECO:0007669"/>
    <property type="project" value="TreeGrafter"/>
</dbReference>
<dbReference type="InterPro" id="IPR029016">
    <property type="entry name" value="GAF-like_dom_sf"/>
</dbReference>
<keyword evidence="8" id="KW-1185">Reference proteome</keyword>
<dbReference type="InterPro" id="IPR036390">
    <property type="entry name" value="WH_DNA-bd_sf"/>
</dbReference>
<dbReference type="SUPFAM" id="SSF46785">
    <property type="entry name" value="Winged helix' DNA-binding domain"/>
    <property type="match status" value="1"/>
</dbReference>
<dbReference type="InterPro" id="IPR013658">
    <property type="entry name" value="SGL"/>
</dbReference>
<dbReference type="CDD" id="cd00090">
    <property type="entry name" value="HTH_ARSR"/>
    <property type="match status" value="1"/>
</dbReference>
<dbReference type="SUPFAM" id="SSF63829">
    <property type="entry name" value="Calcium-dependent phosphotriesterase"/>
    <property type="match status" value="1"/>
</dbReference>
<feature type="domain" description="HTH iclR-type" evidence="5">
    <location>
        <begin position="21"/>
        <end position="83"/>
    </location>
</feature>
<dbReference type="InterPro" id="IPR011991">
    <property type="entry name" value="ArsR-like_HTH"/>
</dbReference>
<dbReference type="AlphaFoldDB" id="A0A5B0DVA7"/>
<dbReference type="PROSITE" id="PS51078">
    <property type="entry name" value="ICLR_ED"/>
    <property type="match status" value="1"/>
</dbReference>
<evidence type="ECO:0000256" key="4">
    <source>
        <dbReference type="PIRSR" id="PIRSR605511-2"/>
    </source>
</evidence>
<dbReference type="InterPro" id="IPR005471">
    <property type="entry name" value="Tscrpt_reg_IclR_N"/>
</dbReference>
<dbReference type="InterPro" id="IPR005511">
    <property type="entry name" value="SMP-30"/>
</dbReference>
<keyword evidence="2" id="KW-0805">Transcription regulation</keyword>